<evidence type="ECO:0008006" key="7">
    <source>
        <dbReference type="Google" id="ProtNLM"/>
    </source>
</evidence>
<feature type="domain" description="HTH crp-type" evidence="5">
    <location>
        <begin position="146"/>
        <end position="216"/>
    </location>
</feature>
<dbReference type="CDD" id="cd00038">
    <property type="entry name" value="CAP_ED"/>
    <property type="match status" value="1"/>
</dbReference>
<feature type="domain" description="Cyclic nucleotide-binding" evidence="4">
    <location>
        <begin position="12"/>
        <end position="132"/>
    </location>
</feature>
<dbReference type="PANTHER" id="PTHR24567:SF74">
    <property type="entry name" value="HTH-TYPE TRANSCRIPTIONAL REGULATOR ARCR"/>
    <property type="match status" value="1"/>
</dbReference>
<dbReference type="InterPro" id="IPR036388">
    <property type="entry name" value="WH-like_DNA-bd_sf"/>
</dbReference>
<dbReference type="PROSITE" id="PS51063">
    <property type="entry name" value="HTH_CRP_2"/>
    <property type="match status" value="1"/>
</dbReference>
<dbReference type="InterPro" id="IPR014710">
    <property type="entry name" value="RmlC-like_jellyroll"/>
</dbReference>
<dbReference type="InterPro" id="IPR050397">
    <property type="entry name" value="Env_Response_Regulators"/>
</dbReference>
<dbReference type="InterPro" id="IPR018490">
    <property type="entry name" value="cNMP-bd_dom_sf"/>
</dbReference>
<dbReference type="InterPro" id="IPR012318">
    <property type="entry name" value="HTH_CRP"/>
</dbReference>
<dbReference type="InterPro" id="IPR018488">
    <property type="entry name" value="cNMP-bd_CS"/>
</dbReference>
<dbReference type="GO" id="GO:0003700">
    <property type="term" value="F:DNA-binding transcription factor activity"/>
    <property type="evidence" value="ECO:0007669"/>
    <property type="project" value="InterPro"/>
</dbReference>
<accession>A0A3B0WGZ1</accession>
<gene>
    <name evidence="6" type="ORF">MNBD_GAMMA04-1393</name>
</gene>
<dbReference type="AlphaFoldDB" id="A0A3B0WGZ1"/>
<dbReference type="PRINTS" id="PR00035">
    <property type="entry name" value="HTHGNTR"/>
</dbReference>
<evidence type="ECO:0000256" key="1">
    <source>
        <dbReference type="ARBA" id="ARBA00023015"/>
    </source>
</evidence>
<sequence length="226" mass="25072">MSYSVKLNSIPLLDGIDSQTKLFLEKKMRLVAYAKNSTVVMDGDDSHDLFFLVKGGLSVLSMSAKGEVVLLATVLEGEHFGELSVLGEAPRSATVKAQSDSLVAILRQKDALELIKMSPLVAMRIMKKMAQIIRRNNELRSMYTIRSTPKRIYHYILNESKEAQNGERVVSNLPKQTELASMLNISRESVSRAISKLLKEGVIKKMPGKIVIISPKILQVLAEEDG</sequence>
<dbReference type="PROSITE" id="PS00889">
    <property type="entry name" value="CNMP_BINDING_2"/>
    <property type="match status" value="1"/>
</dbReference>
<evidence type="ECO:0000259" key="4">
    <source>
        <dbReference type="PROSITE" id="PS50042"/>
    </source>
</evidence>
<dbReference type="InterPro" id="IPR000524">
    <property type="entry name" value="Tscrpt_reg_HTH_GntR"/>
</dbReference>
<dbReference type="Pfam" id="PF13545">
    <property type="entry name" value="HTH_Crp_2"/>
    <property type="match status" value="1"/>
</dbReference>
<dbReference type="Gene3D" id="1.10.10.10">
    <property type="entry name" value="Winged helix-like DNA-binding domain superfamily/Winged helix DNA-binding domain"/>
    <property type="match status" value="1"/>
</dbReference>
<dbReference type="PANTHER" id="PTHR24567">
    <property type="entry name" value="CRP FAMILY TRANSCRIPTIONAL REGULATORY PROTEIN"/>
    <property type="match status" value="1"/>
</dbReference>
<dbReference type="PROSITE" id="PS50042">
    <property type="entry name" value="CNMP_BINDING_3"/>
    <property type="match status" value="1"/>
</dbReference>
<evidence type="ECO:0000313" key="6">
    <source>
        <dbReference type="EMBL" id="VAW49897.1"/>
    </source>
</evidence>
<dbReference type="GO" id="GO:0005829">
    <property type="term" value="C:cytosol"/>
    <property type="evidence" value="ECO:0007669"/>
    <property type="project" value="TreeGrafter"/>
</dbReference>
<evidence type="ECO:0000259" key="5">
    <source>
        <dbReference type="PROSITE" id="PS51063"/>
    </source>
</evidence>
<dbReference type="GO" id="GO:0003677">
    <property type="term" value="F:DNA binding"/>
    <property type="evidence" value="ECO:0007669"/>
    <property type="project" value="UniProtKB-KW"/>
</dbReference>
<keyword evidence="2" id="KW-0238">DNA-binding</keyword>
<reference evidence="6" key="1">
    <citation type="submission" date="2018-06" db="EMBL/GenBank/DDBJ databases">
        <authorList>
            <person name="Zhirakovskaya E."/>
        </authorList>
    </citation>
    <scope>NUCLEOTIDE SEQUENCE</scope>
</reference>
<dbReference type="Pfam" id="PF00027">
    <property type="entry name" value="cNMP_binding"/>
    <property type="match status" value="1"/>
</dbReference>
<dbReference type="EMBL" id="UOFB01000409">
    <property type="protein sequence ID" value="VAW49897.1"/>
    <property type="molecule type" value="Genomic_DNA"/>
</dbReference>
<dbReference type="SMART" id="SM00419">
    <property type="entry name" value="HTH_CRP"/>
    <property type="match status" value="1"/>
</dbReference>
<dbReference type="SMART" id="SM00100">
    <property type="entry name" value="cNMP"/>
    <property type="match status" value="1"/>
</dbReference>
<dbReference type="InterPro" id="IPR036390">
    <property type="entry name" value="WH_DNA-bd_sf"/>
</dbReference>
<dbReference type="SUPFAM" id="SSF46785">
    <property type="entry name" value="Winged helix' DNA-binding domain"/>
    <property type="match status" value="1"/>
</dbReference>
<evidence type="ECO:0000256" key="3">
    <source>
        <dbReference type="ARBA" id="ARBA00023163"/>
    </source>
</evidence>
<protein>
    <recommendedName>
        <fullName evidence="7">Transcriptional regulator, Crp/Fnr family</fullName>
    </recommendedName>
</protein>
<dbReference type="InterPro" id="IPR000595">
    <property type="entry name" value="cNMP-bd_dom"/>
</dbReference>
<dbReference type="Gene3D" id="2.60.120.10">
    <property type="entry name" value="Jelly Rolls"/>
    <property type="match status" value="1"/>
</dbReference>
<dbReference type="SUPFAM" id="SSF51206">
    <property type="entry name" value="cAMP-binding domain-like"/>
    <property type="match status" value="1"/>
</dbReference>
<keyword evidence="1" id="KW-0805">Transcription regulation</keyword>
<name>A0A3B0WGZ1_9ZZZZ</name>
<keyword evidence="3" id="KW-0804">Transcription</keyword>
<proteinExistence type="predicted"/>
<organism evidence="6">
    <name type="scientific">hydrothermal vent metagenome</name>
    <dbReference type="NCBI Taxonomy" id="652676"/>
    <lineage>
        <taxon>unclassified sequences</taxon>
        <taxon>metagenomes</taxon>
        <taxon>ecological metagenomes</taxon>
    </lineage>
</organism>
<evidence type="ECO:0000256" key="2">
    <source>
        <dbReference type="ARBA" id="ARBA00023125"/>
    </source>
</evidence>